<dbReference type="SUPFAM" id="SSF48403">
    <property type="entry name" value="Ankyrin repeat"/>
    <property type="match status" value="1"/>
</dbReference>
<dbReference type="PROSITE" id="PS50297">
    <property type="entry name" value="ANK_REP_REGION"/>
    <property type="match status" value="1"/>
</dbReference>
<dbReference type="PANTHER" id="PTHR24192:SF3">
    <property type="entry name" value="ANKYRIN REPEAT DOMAIN 40"/>
    <property type="match status" value="1"/>
</dbReference>
<feature type="region of interest" description="Disordered" evidence="2">
    <location>
        <begin position="353"/>
        <end position="373"/>
    </location>
</feature>
<feature type="compositionally biased region" description="Basic and acidic residues" evidence="2">
    <location>
        <begin position="353"/>
        <end position="362"/>
    </location>
</feature>
<proteinExistence type="predicted"/>
<feature type="compositionally biased region" description="Polar residues" evidence="2">
    <location>
        <begin position="363"/>
        <end position="373"/>
    </location>
</feature>
<dbReference type="InterPro" id="IPR036770">
    <property type="entry name" value="Ankyrin_rpt-contain_sf"/>
</dbReference>
<dbReference type="WBParaSite" id="L893_g11611.t1">
    <property type="protein sequence ID" value="L893_g11611.t1"/>
    <property type="gene ID" value="L893_g11611"/>
</dbReference>
<sequence length="458" mass="50212">MDSLQMEFLEVCSMGDVSQVTAMLRSGRIDPRYRHKINGWTALHWAARRGHTDVVYQLLNAGFDPHNETADGKTALDVAHPDSDPELRALLAANDEDDRTEAMSSGTENSAPASPKFIASYKKNPPFPYAKKSSSFDHGGCTVGPDSPTSPGYYSYGRRDSTNRTRFLLVRTSCANGKEAFKRITLPGGGTVDFLKTTIERSMRLGAVRDVLLLPDRVLVEHDEQLSEFADCQKVEVIFDPDAPLSSPQPPAVRKASLTDRMDRRSPSKIPMLSKKSKSVVEEKLNGRSSEESTPSPTPQNQPKIVDEIAHVHDDGHDPKDDADDESSDLSSSLTLSERDEFVTATIKLSAEDTKEQVDQRLSESPTATTSFSTSVEESACVQQLVKPLTQDATETIMKEAKNAVVASEPIEELEVVSAETEAQKARNRKIAAYASFAVGVAGFSALAYMGYMKFKRA</sequence>
<feature type="transmembrane region" description="Helical" evidence="3">
    <location>
        <begin position="431"/>
        <end position="452"/>
    </location>
</feature>
<keyword evidence="4" id="KW-1185">Reference proteome</keyword>
<evidence type="ECO:0000256" key="2">
    <source>
        <dbReference type="SAM" id="MobiDB-lite"/>
    </source>
</evidence>
<accession>A0A1I7Y1X5</accession>
<dbReference type="Gene3D" id="1.25.40.20">
    <property type="entry name" value="Ankyrin repeat-containing domain"/>
    <property type="match status" value="1"/>
</dbReference>
<feature type="compositionally biased region" description="Basic and acidic residues" evidence="2">
    <location>
        <begin position="257"/>
        <end position="266"/>
    </location>
</feature>
<keyword evidence="3" id="KW-1133">Transmembrane helix</keyword>
<evidence type="ECO:0000313" key="5">
    <source>
        <dbReference type="WBParaSite" id="L893_g11611.t1"/>
    </source>
</evidence>
<feature type="compositionally biased region" description="Basic and acidic residues" evidence="2">
    <location>
        <begin position="279"/>
        <end position="291"/>
    </location>
</feature>
<keyword evidence="3" id="KW-0472">Membrane</keyword>
<feature type="repeat" description="ANK" evidence="1">
    <location>
        <begin position="38"/>
        <end position="70"/>
    </location>
</feature>
<dbReference type="PROSITE" id="PS50088">
    <property type="entry name" value="ANK_REPEAT"/>
    <property type="match status" value="1"/>
</dbReference>
<protein>
    <submittedName>
        <fullName evidence="5">ANK_REP_REGION domain-containing protein</fullName>
    </submittedName>
</protein>
<evidence type="ECO:0000256" key="3">
    <source>
        <dbReference type="SAM" id="Phobius"/>
    </source>
</evidence>
<dbReference type="PANTHER" id="PTHR24192">
    <property type="entry name" value="ANKYRIN REPEAT DOMAIN 40"/>
    <property type="match status" value="1"/>
</dbReference>
<dbReference type="InterPro" id="IPR039195">
    <property type="entry name" value="ANKRD40"/>
</dbReference>
<organism evidence="4 5">
    <name type="scientific">Steinernema glaseri</name>
    <dbReference type="NCBI Taxonomy" id="37863"/>
    <lineage>
        <taxon>Eukaryota</taxon>
        <taxon>Metazoa</taxon>
        <taxon>Ecdysozoa</taxon>
        <taxon>Nematoda</taxon>
        <taxon>Chromadorea</taxon>
        <taxon>Rhabditida</taxon>
        <taxon>Tylenchina</taxon>
        <taxon>Panagrolaimomorpha</taxon>
        <taxon>Strongyloidoidea</taxon>
        <taxon>Steinernematidae</taxon>
        <taxon>Steinernema</taxon>
    </lineage>
</organism>
<dbReference type="SMART" id="SM00248">
    <property type="entry name" value="ANK"/>
    <property type="match status" value="1"/>
</dbReference>
<keyword evidence="1" id="KW-0040">ANK repeat</keyword>
<dbReference type="AlphaFoldDB" id="A0A1I7Y1X5"/>
<name>A0A1I7Y1X5_9BILA</name>
<dbReference type="Proteomes" id="UP000095287">
    <property type="component" value="Unplaced"/>
</dbReference>
<feature type="compositionally biased region" description="Basic and acidic residues" evidence="2">
    <location>
        <begin position="305"/>
        <end position="320"/>
    </location>
</feature>
<evidence type="ECO:0000313" key="4">
    <source>
        <dbReference type="Proteomes" id="UP000095287"/>
    </source>
</evidence>
<dbReference type="InterPro" id="IPR002110">
    <property type="entry name" value="Ankyrin_rpt"/>
</dbReference>
<reference evidence="5" key="1">
    <citation type="submission" date="2016-11" db="UniProtKB">
        <authorList>
            <consortium name="WormBaseParasite"/>
        </authorList>
    </citation>
    <scope>IDENTIFICATION</scope>
</reference>
<keyword evidence="3" id="KW-0812">Transmembrane</keyword>
<dbReference type="Pfam" id="PF12796">
    <property type="entry name" value="Ank_2"/>
    <property type="match status" value="1"/>
</dbReference>
<evidence type="ECO:0000256" key="1">
    <source>
        <dbReference type="PROSITE-ProRule" id="PRU00023"/>
    </source>
</evidence>
<feature type="region of interest" description="Disordered" evidence="2">
    <location>
        <begin position="241"/>
        <end position="336"/>
    </location>
</feature>